<evidence type="ECO:0000313" key="3">
    <source>
        <dbReference type="Proteomes" id="UP000319349"/>
    </source>
</evidence>
<proteinExistence type="predicted"/>
<sequence length="171" mass="19508">MSEFRNDLVGALDVAHVICGLLIEHDTARNGFEGLHSWQGEAFNAIKYEGRIERMEDHLNAIAERDLDSKTAIDLLKFEMRHVHNFLAGILASWRRWRNKKGQRQEIGSDEQNSRNNRDHRTISGLKGKSKRGLETLKILFTSLIAILAELFPGLKAIFEVAKEGIEHFTT</sequence>
<evidence type="ECO:0000313" key="2">
    <source>
        <dbReference type="EMBL" id="QDI04247.1"/>
    </source>
</evidence>
<protein>
    <submittedName>
        <fullName evidence="2">Uncharacterized protein</fullName>
    </submittedName>
</protein>
<dbReference type="AlphaFoldDB" id="A0A514EDX7"/>
<keyword evidence="3" id="KW-1185">Reference proteome</keyword>
<organism evidence="2 3">
    <name type="scientific">Xanthomonas cerealis pv. cerealis</name>
    <dbReference type="NCBI Taxonomy" id="152263"/>
    <lineage>
        <taxon>Bacteria</taxon>
        <taxon>Pseudomonadati</taxon>
        <taxon>Pseudomonadota</taxon>
        <taxon>Gammaproteobacteria</taxon>
        <taxon>Lysobacterales</taxon>
        <taxon>Lysobacteraceae</taxon>
        <taxon>Xanthomonas</taxon>
        <taxon>Xanthomonas translucens group</taxon>
        <taxon>Xanthomonas cerealis</taxon>
    </lineage>
</organism>
<dbReference type="EMBL" id="CP038228">
    <property type="protein sequence ID" value="QDI04247.1"/>
    <property type="molecule type" value="Genomic_DNA"/>
</dbReference>
<dbReference type="RefSeq" id="WP_142742451.1">
    <property type="nucleotide sequence ID" value="NZ_CP038228.1"/>
</dbReference>
<dbReference type="Proteomes" id="UP000319349">
    <property type="component" value="Chromosome"/>
</dbReference>
<feature type="region of interest" description="Disordered" evidence="1">
    <location>
        <begin position="103"/>
        <end position="125"/>
    </location>
</feature>
<reference evidence="2 3" key="1">
    <citation type="submission" date="2019-03" db="EMBL/GenBank/DDBJ databases">
        <title>Tal1 in Xanthomonas translucens pv. cerealis Contributes to Virulence in Bacterial Leaf Streak of Wheat.</title>
        <authorList>
            <person name="Shah S.M.A."/>
            <person name="Haq F."/>
            <person name="Ma W."/>
            <person name="Xu X."/>
            <person name="Wang S."/>
            <person name="Xu Z."/>
            <person name="Zou L."/>
            <person name="Zhu B."/>
            <person name="Chen G."/>
        </authorList>
    </citation>
    <scope>NUCLEOTIDE SEQUENCE [LARGE SCALE GENOMIC DNA]</scope>
    <source>
        <strain evidence="2 3">01</strain>
    </source>
</reference>
<gene>
    <name evidence="2" type="ORF">E4A48_11570</name>
</gene>
<name>A0A514EDX7_9XANT</name>
<feature type="compositionally biased region" description="Basic and acidic residues" evidence="1">
    <location>
        <begin position="112"/>
        <end position="122"/>
    </location>
</feature>
<evidence type="ECO:0000256" key="1">
    <source>
        <dbReference type="SAM" id="MobiDB-lite"/>
    </source>
</evidence>
<accession>A0A514EDX7</accession>